<proteinExistence type="predicted"/>
<name>A0A7X1TLU2_9BURK</name>
<evidence type="ECO:0000313" key="1">
    <source>
        <dbReference type="EMBL" id="MPW23819.1"/>
    </source>
</evidence>
<accession>A0A7X1TLU2</accession>
<organism evidence="1 2">
    <name type="scientific">Paraburkholderia franconis</name>
    <dbReference type="NCBI Taxonomy" id="2654983"/>
    <lineage>
        <taxon>Bacteria</taxon>
        <taxon>Pseudomonadati</taxon>
        <taxon>Pseudomonadota</taxon>
        <taxon>Betaproteobacteria</taxon>
        <taxon>Burkholderiales</taxon>
        <taxon>Burkholderiaceae</taxon>
        <taxon>Paraburkholderia</taxon>
    </lineage>
</organism>
<protein>
    <submittedName>
        <fullName evidence="1">Uncharacterized protein</fullName>
    </submittedName>
</protein>
<keyword evidence="2" id="KW-1185">Reference proteome</keyword>
<dbReference type="EMBL" id="WHNP01000142">
    <property type="protein sequence ID" value="MPW23819.1"/>
    <property type="molecule type" value="Genomic_DNA"/>
</dbReference>
<dbReference type="RefSeq" id="WP_152768235.1">
    <property type="nucleotide sequence ID" value="NZ_WHNP01000142.1"/>
</dbReference>
<dbReference type="Proteomes" id="UP000484381">
    <property type="component" value="Unassembled WGS sequence"/>
</dbReference>
<evidence type="ECO:0000313" key="2">
    <source>
        <dbReference type="Proteomes" id="UP000484381"/>
    </source>
</evidence>
<gene>
    <name evidence="1" type="ORF">GCT13_45855</name>
</gene>
<reference evidence="1 2" key="1">
    <citation type="submission" date="2019-10" db="EMBL/GenBank/DDBJ databases">
        <title>Paraburkholderia sp. isolated from nodules of Mimosa pudica from Brazilian Atlantic Forest soils.</title>
        <authorList>
            <person name="Paulitsch F."/>
            <person name="Hungria M."/>
            <person name="Dall'Agnol R."/>
        </authorList>
    </citation>
    <scope>NUCLEOTIDE SEQUENCE [LARGE SCALE GENOMIC DNA]</scope>
    <source>
        <strain evidence="1 2">CNPSo 3157</strain>
    </source>
</reference>
<dbReference type="AlphaFoldDB" id="A0A7X1TLU2"/>
<comment type="caution">
    <text evidence="1">The sequence shown here is derived from an EMBL/GenBank/DDBJ whole genome shotgun (WGS) entry which is preliminary data.</text>
</comment>
<sequence length="66" mass="7114">METDLYKGYAIYGHSIHEGEAFASSGTVIQAGRVVGTSGVLEFFRTEDDAMAAGIAWAREWVDTNG</sequence>